<feature type="signal peptide" evidence="1">
    <location>
        <begin position="1"/>
        <end position="22"/>
    </location>
</feature>
<evidence type="ECO:0000259" key="2">
    <source>
        <dbReference type="PROSITE" id="PS51677"/>
    </source>
</evidence>
<sequence>MRHRFALMLMLIGLLVITVTRADTTSAHLLAGRPVPFASDARKAKPTLEPQPGAPSTPASSVKVTGLVNTLFFHGSESRKEVALTFDDGPDITYTPEILTTLSQYHLHATFFMIGQHVLAYPQITRRIYAAGHIIGNHSWSHLRLTAISPAQVLWQMEHTNQIIQQTIGIKPTLMRPPYEAINRMVRIQIAKAGLVPTIGDVDSKDWQRPGVATIVQTTLSKTQKWLHYCDARWRWQSRSDSGGSTLDYPGTRTARLYYRPRTAIVRPLCR</sequence>
<gene>
    <name evidence="3" type="ORF">KSZ_44420</name>
</gene>
<feature type="chain" id="PRO_5045434321" description="NodB homology domain-containing protein" evidence="1">
    <location>
        <begin position="23"/>
        <end position="271"/>
    </location>
</feature>
<dbReference type="EMBL" id="BNJJ01000012">
    <property type="protein sequence ID" value="GHO86436.1"/>
    <property type="molecule type" value="Genomic_DNA"/>
</dbReference>
<evidence type="ECO:0000313" key="4">
    <source>
        <dbReference type="Proteomes" id="UP000635565"/>
    </source>
</evidence>
<accession>A0ABQ3VL93</accession>
<dbReference type="RefSeq" id="WP_201364069.1">
    <property type="nucleotide sequence ID" value="NZ_BNJJ01000012.1"/>
</dbReference>
<keyword evidence="1" id="KW-0732">Signal</keyword>
<dbReference type="Proteomes" id="UP000635565">
    <property type="component" value="Unassembled WGS sequence"/>
</dbReference>
<dbReference type="InterPro" id="IPR050248">
    <property type="entry name" value="Polysacc_deacetylase_ArnD"/>
</dbReference>
<comment type="caution">
    <text evidence="3">The sequence shown here is derived from an EMBL/GenBank/DDBJ whole genome shotgun (WGS) entry which is preliminary data.</text>
</comment>
<protein>
    <recommendedName>
        <fullName evidence="2">NodB homology domain-containing protein</fullName>
    </recommendedName>
</protein>
<evidence type="ECO:0000313" key="3">
    <source>
        <dbReference type="EMBL" id="GHO86436.1"/>
    </source>
</evidence>
<feature type="domain" description="NodB homology" evidence="2">
    <location>
        <begin position="80"/>
        <end position="271"/>
    </location>
</feature>
<dbReference type="Gene3D" id="3.20.20.370">
    <property type="entry name" value="Glycoside hydrolase/deacetylase"/>
    <property type="match status" value="1"/>
</dbReference>
<dbReference type="CDD" id="cd10917">
    <property type="entry name" value="CE4_NodB_like_6s_7s"/>
    <property type="match status" value="1"/>
</dbReference>
<reference evidence="3 4" key="1">
    <citation type="journal article" date="2021" name="Int. J. Syst. Evol. Microbiol.">
        <title>Reticulibacter mediterranei gen. nov., sp. nov., within the new family Reticulibacteraceae fam. nov., and Ktedonospora formicarum gen. nov., sp. nov., Ktedonobacter robiniae sp. nov., Dictyobacter formicarum sp. nov. and Dictyobacter arantiisoli sp. nov., belonging to the class Ktedonobacteria.</title>
        <authorList>
            <person name="Yabe S."/>
            <person name="Zheng Y."/>
            <person name="Wang C.M."/>
            <person name="Sakai Y."/>
            <person name="Abe K."/>
            <person name="Yokota A."/>
            <person name="Donadio S."/>
            <person name="Cavaletti L."/>
            <person name="Monciardini P."/>
        </authorList>
    </citation>
    <scope>NUCLEOTIDE SEQUENCE [LARGE SCALE GENOMIC DNA]</scope>
    <source>
        <strain evidence="3 4">SOSP1-9</strain>
    </source>
</reference>
<name>A0ABQ3VL93_9CHLR</name>
<dbReference type="InterPro" id="IPR002509">
    <property type="entry name" value="NODB_dom"/>
</dbReference>
<dbReference type="InterPro" id="IPR011330">
    <property type="entry name" value="Glyco_hydro/deAcase_b/a-brl"/>
</dbReference>
<dbReference type="Pfam" id="PF01522">
    <property type="entry name" value="Polysacc_deac_1"/>
    <property type="match status" value="1"/>
</dbReference>
<dbReference type="PANTHER" id="PTHR10587">
    <property type="entry name" value="GLYCOSYL TRANSFERASE-RELATED"/>
    <property type="match status" value="1"/>
</dbReference>
<dbReference type="PROSITE" id="PS51677">
    <property type="entry name" value="NODB"/>
    <property type="match status" value="1"/>
</dbReference>
<keyword evidence="4" id="KW-1185">Reference proteome</keyword>
<dbReference type="SUPFAM" id="SSF88713">
    <property type="entry name" value="Glycoside hydrolase/deacetylase"/>
    <property type="match status" value="1"/>
</dbReference>
<proteinExistence type="predicted"/>
<evidence type="ECO:0000256" key="1">
    <source>
        <dbReference type="SAM" id="SignalP"/>
    </source>
</evidence>
<organism evidence="3 4">
    <name type="scientific">Dictyobacter formicarum</name>
    <dbReference type="NCBI Taxonomy" id="2778368"/>
    <lineage>
        <taxon>Bacteria</taxon>
        <taxon>Bacillati</taxon>
        <taxon>Chloroflexota</taxon>
        <taxon>Ktedonobacteria</taxon>
        <taxon>Ktedonobacterales</taxon>
        <taxon>Dictyobacteraceae</taxon>
        <taxon>Dictyobacter</taxon>
    </lineage>
</organism>